<dbReference type="PROSITE" id="PS01180">
    <property type="entry name" value="CUB"/>
    <property type="match status" value="1"/>
</dbReference>
<evidence type="ECO:0000313" key="14">
    <source>
        <dbReference type="Proteomes" id="UP001159042"/>
    </source>
</evidence>
<protein>
    <recommendedName>
        <fullName evidence="3">Cilia- and flagella-associated protein 157</fullName>
    </recommendedName>
</protein>
<reference evidence="13 14" key="1">
    <citation type="journal article" date="2023" name="Insect Mol. Biol.">
        <title>Genome sequencing provides insights into the evolution of gene families encoding plant cell wall-degrading enzymes in longhorned beetles.</title>
        <authorList>
            <person name="Shin N.R."/>
            <person name="Okamura Y."/>
            <person name="Kirsch R."/>
            <person name="Pauchet Y."/>
        </authorList>
    </citation>
    <scope>NUCLEOTIDE SEQUENCE [LARGE SCALE GENOMIC DNA]</scope>
    <source>
        <strain evidence="13">EAD_L_NR</strain>
    </source>
</reference>
<dbReference type="Gene3D" id="2.60.120.290">
    <property type="entry name" value="Spermadhesin, CUB domain"/>
    <property type="match status" value="1"/>
</dbReference>
<keyword evidence="14" id="KW-1185">Reference proteome</keyword>
<gene>
    <name evidence="13" type="ORF">NQ315_008663</name>
</gene>
<evidence type="ECO:0000313" key="13">
    <source>
        <dbReference type="EMBL" id="KAJ8922024.1"/>
    </source>
</evidence>
<evidence type="ECO:0000259" key="12">
    <source>
        <dbReference type="PROSITE" id="PS01180"/>
    </source>
</evidence>
<evidence type="ECO:0000256" key="11">
    <source>
        <dbReference type="SAM" id="Phobius"/>
    </source>
</evidence>
<evidence type="ECO:0000256" key="8">
    <source>
        <dbReference type="PROSITE-ProRule" id="PRU00059"/>
    </source>
</evidence>
<keyword evidence="11" id="KW-0472">Membrane</keyword>
<feature type="region of interest" description="Disordered" evidence="10">
    <location>
        <begin position="1116"/>
        <end position="1155"/>
    </location>
</feature>
<organism evidence="13 14">
    <name type="scientific">Exocentrus adspersus</name>
    <dbReference type="NCBI Taxonomy" id="1586481"/>
    <lineage>
        <taxon>Eukaryota</taxon>
        <taxon>Metazoa</taxon>
        <taxon>Ecdysozoa</taxon>
        <taxon>Arthropoda</taxon>
        <taxon>Hexapoda</taxon>
        <taxon>Insecta</taxon>
        <taxon>Pterygota</taxon>
        <taxon>Neoptera</taxon>
        <taxon>Endopterygota</taxon>
        <taxon>Coleoptera</taxon>
        <taxon>Polyphaga</taxon>
        <taxon>Cucujiformia</taxon>
        <taxon>Chrysomeloidea</taxon>
        <taxon>Cerambycidae</taxon>
        <taxon>Lamiinae</taxon>
        <taxon>Acanthocinini</taxon>
        <taxon>Exocentrus</taxon>
    </lineage>
</organism>
<keyword evidence="6" id="KW-1015">Disulfide bond</keyword>
<keyword evidence="7" id="KW-0966">Cell projection</keyword>
<feature type="domain" description="CUB" evidence="12">
    <location>
        <begin position="608"/>
        <end position="723"/>
    </location>
</feature>
<evidence type="ECO:0000256" key="3">
    <source>
        <dbReference type="ARBA" id="ARBA00014087"/>
    </source>
</evidence>
<comment type="similarity">
    <text evidence="2">Belongs to the CFAP157 family.</text>
</comment>
<feature type="coiled-coil region" evidence="9">
    <location>
        <begin position="34"/>
        <end position="207"/>
    </location>
</feature>
<feature type="region of interest" description="Disordered" evidence="10">
    <location>
        <begin position="915"/>
        <end position="983"/>
    </location>
</feature>
<evidence type="ECO:0000256" key="4">
    <source>
        <dbReference type="ARBA" id="ARBA00023054"/>
    </source>
</evidence>
<feature type="coiled-coil region" evidence="9">
    <location>
        <begin position="241"/>
        <end position="268"/>
    </location>
</feature>
<evidence type="ECO:0000256" key="7">
    <source>
        <dbReference type="ARBA" id="ARBA00023273"/>
    </source>
</evidence>
<evidence type="ECO:0000256" key="9">
    <source>
        <dbReference type="SAM" id="Coils"/>
    </source>
</evidence>
<dbReference type="GO" id="GO:0036064">
    <property type="term" value="C:ciliary basal body"/>
    <property type="evidence" value="ECO:0007669"/>
    <property type="project" value="TreeGrafter"/>
</dbReference>
<accession>A0AAV8W6G0</accession>
<feature type="coiled-coil region" evidence="9">
    <location>
        <begin position="307"/>
        <end position="334"/>
    </location>
</feature>
<dbReference type="AlphaFoldDB" id="A0AAV8W6G0"/>
<keyword evidence="4 9" id="KW-0175">Coiled coil</keyword>
<evidence type="ECO:0000256" key="5">
    <source>
        <dbReference type="ARBA" id="ARBA00023069"/>
    </source>
</evidence>
<evidence type="ECO:0000256" key="10">
    <source>
        <dbReference type="SAM" id="MobiDB-lite"/>
    </source>
</evidence>
<keyword evidence="11" id="KW-1133">Transmembrane helix</keyword>
<dbReference type="PANTHER" id="PTHR31954:SF1">
    <property type="entry name" value="CILIA- AND FLAGELLA-ASSOCIATED PROTEIN 157"/>
    <property type="match status" value="1"/>
</dbReference>
<dbReference type="EMBL" id="JANEYG010000008">
    <property type="protein sequence ID" value="KAJ8922024.1"/>
    <property type="molecule type" value="Genomic_DNA"/>
</dbReference>
<keyword evidence="11" id="KW-0812">Transmembrane</keyword>
<dbReference type="InterPro" id="IPR000859">
    <property type="entry name" value="CUB_dom"/>
</dbReference>
<feature type="transmembrane region" description="Helical" evidence="11">
    <location>
        <begin position="754"/>
        <end position="776"/>
    </location>
</feature>
<feature type="compositionally biased region" description="Basic and acidic residues" evidence="10">
    <location>
        <begin position="967"/>
        <end position="983"/>
    </location>
</feature>
<dbReference type="InterPro" id="IPR035914">
    <property type="entry name" value="Sperma_CUB_dom_sf"/>
</dbReference>
<evidence type="ECO:0000256" key="1">
    <source>
        <dbReference type="ARBA" id="ARBA00004138"/>
    </source>
</evidence>
<dbReference type="Proteomes" id="UP001159042">
    <property type="component" value="Unassembled WGS sequence"/>
</dbReference>
<comment type="caution">
    <text evidence="13">The sequence shown here is derived from an EMBL/GenBank/DDBJ whole genome shotgun (WGS) entry which is preliminary data.</text>
</comment>
<sequence>MPPKKAKKGKKKKEVVDDPNALTEVDKTFYELTIADLNRKLARLRSLTQELEDSNEELKQNLEKIDEDRSDVIIYLKRMLQEKVDEIKELEERIKGLEENMQTSVENYEEKITQMNAEYTEMHETLTSEIKLLEGKLNSLEEFRIQRDDLMKKFETQELAIEDQEKRHKRELYEIERKFIIKKDQLKKDMEAKLLQLSTEFQDATELRIAATTHRVIRENISINNELDILLTSQQRLYDENNTFKKKDTNLKQQVELLENEKKRALGKVRVQLKVIDKLTDDHKFMKEQVAKFKHYEQEVYASRNEMKAVTDQNKQLEYKIKILEQNLHQVRCARTSIQTDMLYLREENDRLTQILLEGVTSIKEAMSMGAESDVSITSTKRENLLNTLFTLLSTAKDQKIRRPSLETVDSIDATYTRGDLGFIPKPVEIRSKVPTKRHMESQTATSFEKFLLGEYPVTKTLIYEEIAVVGEQSVVEEEVDSSVFFAESEIIPEEEESESSRSRDIDIFAITDGEDASLIDSVYSEKSVEQKASEEGAEAADAEASQEKKDETEEGEAKEEGAAVETEKCGGKMVNGWECFYGNGAFLSESGAEEPEIIAEVGPYCRCGCVVHLGQAKPNRLLATSAQSCPGRTFWLIQSDDNFLIQFKVDQFHLPCGNQWLKIRDGNALSSNLLAHFTGDYDVSASVVNSTGPNLLLEYFSDEDTTAKLICGGGFLAHASQIRGSKPNITSAPVTQNAGTAKSAGLKLTTVHIAAIFFLSGLLIATALLGAQYLFRYRKYHVAKAEDQDSLADSKGSNMSLPAATRASSSATLLSEVISLTKLRPHIKPRNKHTRLRESIDIDCDSGRSESEVALAAKEKDQIPTFHHATKTVAPGKELITYKNRLSRYSRPLSVQLSPNLELVCRKEEDSLSASSSATLTQPETQTATMPQTASETEEGTVTSSLPTSPQFAEKSTLRRSSTSTSEKDRSSEKDEVKENRRREVVRAVRRLSNASNATLTNVSAMSQICSKSDPGCYSPAASLISTATIRSTNAKETKEKRNREKLLAGPAGSDFSLGAQDLDLEMDYYDYNVVNAGAAPGSYLGMDPAFLVWIPPLDESGEILPDEEHELEDIRPKVYIDPGSNKESPEEELLLPKSRKRSLSDPKTSPVLKPKSKKVYPLVEGVDNKFISEVQPLVHQPKTVSIQLHEFPKKLRSSLKDMEKETEVEKSPGVEGGFLDGIKFADEEDEDLNENECNIDVAYQDSNILSSS</sequence>
<dbReference type="SUPFAM" id="SSF49854">
    <property type="entry name" value="Spermadhesin, CUB domain"/>
    <property type="match status" value="1"/>
</dbReference>
<dbReference type="Pfam" id="PF00431">
    <property type="entry name" value="CUB"/>
    <property type="match status" value="1"/>
</dbReference>
<dbReference type="CDD" id="cd00041">
    <property type="entry name" value="CUB"/>
    <property type="match status" value="1"/>
</dbReference>
<proteinExistence type="inferred from homology"/>
<name>A0AAV8W6G0_9CUCU</name>
<dbReference type="PANTHER" id="PTHR31954">
    <property type="entry name" value="CILIA- AND FLAGELLA-ASSOCIATED PROTEIN 157"/>
    <property type="match status" value="1"/>
</dbReference>
<dbReference type="GO" id="GO:0008017">
    <property type="term" value="F:microtubule binding"/>
    <property type="evidence" value="ECO:0007669"/>
    <property type="project" value="TreeGrafter"/>
</dbReference>
<comment type="caution">
    <text evidence="8">Lacks conserved residue(s) required for the propagation of feature annotation.</text>
</comment>
<feature type="compositionally biased region" description="Polar residues" evidence="10">
    <location>
        <begin position="923"/>
        <end position="952"/>
    </location>
</feature>
<evidence type="ECO:0000256" key="2">
    <source>
        <dbReference type="ARBA" id="ARBA00010841"/>
    </source>
</evidence>
<keyword evidence="5" id="KW-0969">Cilium</keyword>
<comment type="subcellular location">
    <subcellularLocation>
        <location evidence="1">Cell projection</location>
        <location evidence="1">Cilium</location>
    </subcellularLocation>
</comment>
<evidence type="ECO:0000256" key="6">
    <source>
        <dbReference type="ARBA" id="ARBA00023157"/>
    </source>
</evidence>
<feature type="region of interest" description="Disordered" evidence="10">
    <location>
        <begin position="528"/>
        <end position="566"/>
    </location>
</feature>
<dbReference type="InterPro" id="IPR038844">
    <property type="entry name" value="CFAP157"/>
</dbReference>